<evidence type="ECO:0000313" key="2">
    <source>
        <dbReference type="EMBL" id="PTB55846.1"/>
    </source>
</evidence>
<protein>
    <submittedName>
        <fullName evidence="2">Uncharacterized protein</fullName>
    </submittedName>
</protein>
<dbReference type="GeneID" id="36624518"/>
<dbReference type="RefSeq" id="XP_024775523.1">
    <property type="nucleotide sequence ID" value="XM_024915949.1"/>
</dbReference>
<dbReference type="Proteomes" id="UP000241690">
    <property type="component" value="Unassembled WGS sequence"/>
</dbReference>
<evidence type="ECO:0000256" key="1">
    <source>
        <dbReference type="SAM" id="MobiDB-lite"/>
    </source>
</evidence>
<gene>
    <name evidence="2" type="ORF">M431DRAFT_481328</name>
</gene>
<feature type="compositionally biased region" description="Polar residues" evidence="1">
    <location>
        <begin position="171"/>
        <end position="181"/>
    </location>
</feature>
<feature type="region of interest" description="Disordered" evidence="1">
    <location>
        <begin position="42"/>
        <end position="61"/>
    </location>
</feature>
<proteinExistence type="predicted"/>
<keyword evidence="3" id="KW-1185">Reference proteome</keyword>
<name>A0A2T4AFK8_TRIHA</name>
<organism evidence="2 3">
    <name type="scientific">Trichoderma harzianum CBS 226.95</name>
    <dbReference type="NCBI Taxonomy" id="983964"/>
    <lineage>
        <taxon>Eukaryota</taxon>
        <taxon>Fungi</taxon>
        <taxon>Dikarya</taxon>
        <taxon>Ascomycota</taxon>
        <taxon>Pezizomycotina</taxon>
        <taxon>Sordariomycetes</taxon>
        <taxon>Hypocreomycetidae</taxon>
        <taxon>Hypocreales</taxon>
        <taxon>Hypocreaceae</taxon>
        <taxon>Trichoderma</taxon>
    </lineage>
</organism>
<sequence length="194" mass="21096">MRETWVQSQSTAEITQRQFVVGVALMTARTCSALPIGEVGRQQKLPQSAADGRPPGTSGTSTYLKRAYRRTGFYGFGRIPLMRPWTAAHHHDDALPLQLTTFALCATHLEPRVSFCTFARAEPPQACRIRPGTVRYKHCAAKLSASMLVCIGVPRALGWKRHGGVEPGTWGSESPGSSLVDRSSRVAPPAPSKL</sequence>
<accession>A0A2T4AFK8</accession>
<evidence type="ECO:0000313" key="3">
    <source>
        <dbReference type="Proteomes" id="UP000241690"/>
    </source>
</evidence>
<feature type="region of interest" description="Disordered" evidence="1">
    <location>
        <begin position="167"/>
        <end position="194"/>
    </location>
</feature>
<dbReference type="EMBL" id="KZ679679">
    <property type="protein sequence ID" value="PTB55846.1"/>
    <property type="molecule type" value="Genomic_DNA"/>
</dbReference>
<reference evidence="2 3" key="1">
    <citation type="submission" date="2016-07" db="EMBL/GenBank/DDBJ databases">
        <title>Multiple horizontal gene transfer events from other fungi enriched the ability of initially mycotrophic Trichoderma (Ascomycota) to feed on dead plant biomass.</title>
        <authorList>
            <consortium name="DOE Joint Genome Institute"/>
            <person name="Aerts A."/>
            <person name="Atanasova L."/>
            <person name="Chenthamara K."/>
            <person name="Zhang J."/>
            <person name="Grujic M."/>
            <person name="Henrissat B."/>
            <person name="Kuo A."/>
            <person name="Salamov A."/>
            <person name="Lipzen A."/>
            <person name="Labutti K."/>
            <person name="Barry K."/>
            <person name="Miao Y."/>
            <person name="Rahimi M.J."/>
            <person name="Shen Q."/>
            <person name="Grigoriev I.V."/>
            <person name="Kubicek C.P."/>
            <person name="Druzhinina I.S."/>
        </authorList>
    </citation>
    <scope>NUCLEOTIDE SEQUENCE [LARGE SCALE GENOMIC DNA]</scope>
    <source>
        <strain evidence="2 3">CBS 226.95</strain>
    </source>
</reference>
<dbReference type="AlphaFoldDB" id="A0A2T4AFK8"/>